<evidence type="ECO:0000256" key="6">
    <source>
        <dbReference type="ARBA" id="ARBA00022630"/>
    </source>
</evidence>
<feature type="region of interest" description="Disordered" evidence="14">
    <location>
        <begin position="1"/>
        <end position="29"/>
    </location>
</feature>
<dbReference type="EMBL" id="JAOQBW010000002">
    <property type="protein sequence ID" value="MFK3576059.1"/>
    <property type="molecule type" value="Genomic_DNA"/>
</dbReference>
<comment type="caution">
    <text evidence="17">The sequence shown here is derived from an EMBL/GenBank/DDBJ whole genome shotgun (WGS) entry which is preliminary data.</text>
</comment>
<feature type="compositionally biased region" description="Polar residues" evidence="14">
    <location>
        <begin position="1"/>
        <end position="15"/>
    </location>
</feature>
<evidence type="ECO:0000313" key="18">
    <source>
        <dbReference type="Proteomes" id="UP001620273"/>
    </source>
</evidence>
<evidence type="ECO:0000256" key="14">
    <source>
        <dbReference type="SAM" id="MobiDB-lite"/>
    </source>
</evidence>
<evidence type="ECO:0000256" key="5">
    <source>
        <dbReference type="ARBA" id="ARBA00021901"/>
    </source>
</evidence>
<dbReference type="Gene3D" id="3.90.700.10">
    <property type="entry name" value="Succinate dehydrogenase/fumarate reductase flavoprotein, catalytic domain"/>
    <property type="match status" value="1"/>
</dbReference>
<gene>
    <name evidence="17" type="primary">nadB</name>
    <name evidence="17" type="ORF">OCH74_04170</name>
</gene>
<comment type="similarity">
    <text evidence="3 13">Belongs to the FAD-dependent oxidoreductase 2 family. NadB subfamily.</text>
</comment>
<proteinExistence type="inferred from homology"/>
<evidence type="ECO:0000259" key="15">
    <source>
        <dbReference type="Pfam" id="PF00890"/>
    </source>
</evidence>
<evidence type="ECO:0000256" key="11">
    <source>
        <dbReference type="ARBA" id="ARBA00048305"/>
    </source>
</evidence>
<name>A0ABW8KQ55_9BIFI</name>
<evidence type="ECO:0000256" key="9">
    <source>
        <dbReference type="ARBA" id="ARBA00023002"/>
    </source>
</evidence>
<dbReference type="InterPro" id="IPR003953">
    <property type="entry name" value="FAD-dep_OxRdtase_2_FAD-bd"/>
</dbReference>
<feature type="region of interest" description="Disordered" evidence="14">
    <location>
        <begin position="616"/>
        <end position="639"/>
    </location>
</feature>
<dbReference type="Pfam" id="PF02910">
    <property type="entry name" value="Succ_DH_flav_C"/>
    <property type="match status" value="1"/>
</dbReference>
<accession>A0ABW8KQ55</accession>
<evidence type="ECO:0000256" key="7">
    <source>
        <dbReference type="ARBA" id="ARBA00022642"/>
    </source>
</evidence>
<dbReference type="SUPFAM" id="SSF51905">
    <property type="entry name" value="FAD/NAD(P)-binding domain"/>
    <property type="match status" value="1"/>
</dbReference>
<dbReference type="Proteomes" id="UP001620273">
    <property type="component" value="Unassembled WGS sequence"/>
</dbReference>
<keyword evidence="6 13" id="KW-0285">Flavoprotein</keyword>
<dbReference type="InterPro" id="IPR037099">
    <property type="entry name" value="Fum_R/Succ_DH_flav-like_C_sf"/>
</dbReference>
<evidence type="ECO:0000256" key="2">
    <source>
        <dbReference type="ARBA" id="ARBA00004950"/>
    </source>
</evidence>
<evidence type="ECO:0000313" key="17">
    <source>
        <dbReference type="EMBL" id="MFK3576059.1"/>
    </source>
</evidence>
<dbReference type="EC" id="1.4.3.16" evidence="4 12"/>
<keyword evidence="7 13" id="KW-0662">Pyridine nucleotide biosynthesis</keyword>
<reference evidence="17 18" key="1">
    <citation type="submission" date="2022-09" db="EMBL/GenBank/DDBJ databases">
        <title>Genome sequencing of four strains from tibetan pig.</title>
        <authorList>
            <person name="Feng J."/>
        </authorList>
    </citation>
    <scope>NUCLEOTIDE SEQUENCE [LARGE SCALE GENOMIC DNA]</scope>
    <source>
        <strain evidence="17 18">11-1-1</strain>
    </source>
</reference>
<feature type="domain" description="FAD-dependent oxidoreductase 2 FAD-binding" evidence="15">
    <location>
        <begin position="32"/>
        <end position="436"/>
    </location>
</feature>
<dbReference type="InterPro" id="IPR036188">
    <property type="entry name" value="FAD/NAD-bd_sf"/>
</dbReference>
<dbReference type="RefSeq" id="WP_404440470.1">
    <property type="nucleotide sequence ID" value="NZ_JAOQBW010000002.1"/>
</dbReference>
<dbReference type="Gene3D" id="3.50.50.60">
    <property type="entry name" value="FAD/NAD(P)-binding domain"/>
    <property type="match status" value="1"/>
</dbReference>
<dbReference type="InterPro" id="IPR005288">
    <property type="entry name" value="NadB"/>
</dbReference>
<dbReference type="PANTHER" id="PTHR42716:SF2">
    <property type="entry name" value="L-ASPARTATE OXIDASE, CHLOROPLASTIC"/>
    <property type="match status" value="1"/>
</dbReference>
<feature type="compositionally biased region" description="Low complexity" evidence="14">
    <location>
        <begin position="17"/>
        <end position="29"/>
    </location>
</feature>
<dbReference type="InterPro" id="IPR027477">
    <property type="entry name" value="Succ_DH/fumarate_Rdtase_cat_sf"/>
</dbReference>
<dbReference type="SUPFAM" id="SSF56425">
    <property type="entry name" value="Succinate dehydrogenase/fumarate reductase flavoprotein, catalytic domain"/>
    <property type="match status" value="1"/>
</dbReference>
<dbReference type="PANTHER" id="PTHR42716">
    <property type="entry name" value="L-ASPARTATE OXIDASE"/>
    <property type="match status" value="1"/>
</dbReference>
<dbReference type="SUPFAM" id="SSF46977">
    <property type="entry name" value="Succinate dehydrogenase/fumarate reductase flavoprotein C-terminal domain"/>
    <property type="match status" value="1"/>
</dbReference>
<evidence type="ECO:0000256" key="13">
    <source>
        <dbReference type="RuleBase" id="RU362049"/>
    </source>
</evidence>
<dbReference type="PRINTS" id="PR00368">
    <property type="entry name" value="FADPNR"/>
</dbReference>
<dbReference type="NCBIfam" id="TIGR00551">
    <property type="entry name" value="nadB"/>
    <property type="match status" value="1"/>
</dbReference>
<organism evidence="17 18">
    <name type="scientific">Bifidobacterium thermacidophilum</name>
    <dbReference type="NCBI Taxonomy" id="246618"/>
    <lineage>
        <taxon>Bacteria</taxon>
        <taxon>Bacillati</taxon>
        <taxon>Actinomycetota</taxon>
        <taxon>Actinomycetes</taxon>
        <taxon>Bifidobacteriales</taxon>
        <taxon>Bifidobacteriaceae</taxon>
        <taxon>Bifidobacterium</taxon>
    </lineage>
</organism>
<comment type="catalytic activity">
    <reaction evidence="11">
        <text>L-aspartate + O2 = iminosuccinate + H2O2</text>
        <dbReference type="Rhea" id="RHEA:25876"/>
        <dbReference type="ChEBI" id="CHEBI:15379"/>
        <dbReference type="ChEBI" id="CHEBI:16240"/>
        <dbReference type="ChEBI" id="CHEBI:29991"/>
        <dbReference type="ChEBI" id="CHEBI:77875"/>
        <dbReference type="EC" id="1.4.3.16"/>
    </reaction>
    <physiologicalReaction direction="left-to-right" evidence="11">
        <dbReference type="Rhea" id="RHEA:25877"/>
    </physiologicalReaction>
</comment>
<dbReference type="InterPro" id="IPR015939">
    <property type="entry name" value="Fum_Rdtase/Succ_DH_flav-like_C"/>
</dbReference>
<feature type="compositionally biased region" description="Low complexity" evidence="14">
    <location>
        <begin position="556"/>
        <end position="582"/>
    </location>
</feature>
<comment type="subcellular location">
    <subcellularLocation>
        <location evidence="13">Cytoplasm</location>
    </subcellularLocation>
</comment>
<evidence type="ECO:0000256" key="3">
    <source>
        <dbReference type="ARBA" id="ARBA00008562"/>
    </source>
</evidence>
<evidence type="ECO:0000256" key="10">
    <source>
        <dbReference type="ARBA" id="ARBA00029426"/>
    </source>
</evidence>
<keyword evidence="8 13" id="KW-0274">FAD</keyword>
<evidence type="ECO:0000256" key="1">
    <source>
        <dbReference type="ARBA" id="ARBA00001974"/>
    </source>
</evidence>
<evidence type="ECO:0000259" key="16">
    <source>
        <dbReference type="Pfam" id="PF02910"/>
    </source>
</evidence>
<dbReference type="Gene3D" id="1.20.58.100">
    <property type="entry name" value="Fumarate reductase/succinate dehydrogenase flavoprotein-like, C-terminal domain"/>
    <property type="match status" value="1"/>
</dbReference>
<keyword evidence="18" id="KW-1185">Reference proteome</keyword>
<comment type="function">
    <text evidence="10">Catalyzes the oxidation of L-aspartate to iminoaspartate, the first step in the de novo biosynthesis of NAD(+).</text>
</comment>
<protein>
    <recommendedName>
        <fullName evidence="5 12">L-aspartate oxidase</fullName>
        <ecNumber evidence="4 12">1.4.3.16</ecNumber>
    </recommendedName>
</protein>
<evidence type="ECO:0000256" key="4">
    <source>
        <dbReference type="ARBA" id="ARBA00012173"/>
    </source>
</evidence>
<dbReference type="Pfam" id="PF00890">
    <property type="entry name" value="FAD_binding_2"/>
    <property type="match status" value="1"/>
</dbReference>
<dbReference type="GO" id="GO:0008734">
    <property type="term" value="F:L-aspartate oxidase activity"/>
    <property type="evidence" value="ECO:0007669"/>
    <property type="project" value="UniProtKB-EC"/>
</dbReference>
<feature type="region of interest" description="Disordered" evidence="14">
    <location>
        <begin position="546"/>
        <end position="586"/>
    </location>
</feature>
<evidence type="ECO:0000256" key="8">
    <source>
        <dbReference type="ARBA" id="ARBA00022827"/>
    </source>
</evidence>
<evidence type="ECO:0000256" key="12">
    <source>
        <dbReference type="NCBIfam" id="TIGR00551"/>
    </source>
</evidence>
<comment type="pathway">
    <text evidence="2 13">Cofactor biosynthesis; NAD(+) biosynthesis; iminoaspartate from L-aspartate (oxidase route): step 1/1.</text>
</comment>
<comment type="cofactor">
    <cofactor evidence="1 13">
        <name>FAD</name>
        <dbReference type="ChEBI" id="CHEBI:57692"/>
    </cofactor>
</comment>
<sequence>MTSLTQDNTKTTPFGETSDTSNTSSTPGTPTIAVIGAGIAGLSAALAVANGDPDSGLPGQDVTLITKTDLVESNTYHAQGGIAAAIFPDDDPKLHAQDTLAAGAGLCEPKAVDILTREGAEQVRRLIAAGVRFDKHPDGTLLRGLEAAHSRSRVVHAGGDATGKIVELDVSAIARNTPNIHIIEHAFVVDLVTESVDAHSPAASEAQAAGVTRVIRGIRLFDTTTGELRTLAAHRVILATGGAGRLYPYTTNPQVATGDGLAAAWRAGAQVADLEFYQFHPTALGVGEHFLISEAVRGEGAILLNERGERYMTAIDPRAELAPRDVVARENFRQMMTQGGRPVRLDATAIGRKMGLDQPGLAAFLAHRFPTIDAYTRSMGFDWSREPIPVTPAAHYWMGGIRTDLWARTSIRGLYAAGECARTGVQGANRLASNSLLEGLAYGHRAGLAALRDSEDTVWNPQPLLGSAANAQTREITEPQTLAMPSPDTQAEPSVKPADVRDTIEQTMWHGVGVLRDADGLSHAQSRLTGLVEQTQAQAQAALSKVAKTAKKPKTDATATATDDATAPASASTPATASAPTPGDIADTATALENRNLAAIGLIAATAALARTESRGAHARTDFPDTDSVQACSRPFIRG</sequence>
<feature type="domain" description="Fumarate reductase/succinate dehydrogenase flavoprotein-like C-terminal" evidence="16">
    <location>
        <begin position="588"/>
        <end position="629"/>
    </location>
</feature>
<keyword evidence="9 13" id="KW-0560">Oxidoreductase</keyword>